<sequence length="440" mass="52314">MALVSNQDVVIKEENPEVTLVQVLNVPDFVEQYLDIDARLCLRKTCTTIRNIINEKRLHIGCLNFNCYGMTTYEDDSIEISNENCVEISTDEGFKVTYKIIEEHGLEVTNGDRRKFIHEEKKNEQIKIIQHDLMTILCGEKLRIDTLRIESDHKTNDEDDCYGISHHFYEEDEDEEDKDDKNKDKEDKEKEAKEEVDYEEEGWDDNTQIGMRALQKTLKQLPNKLKVNNLEYFVQELDNVFIETLEKIDPEHLKSLQLRIYRYYICAVDWEYLYNLEQWKRLKSIDVCYPLPAIPDIVNSYTHFENAYLEIADFFLLDGGISKHDVVMQIKEKLLENHNLKQFKLCAYSNMHDWDFENIKASLQEYNTNNAPYPCWVSIPYPDSDKKLQLLVKRKMIWFKGPCYVEGEEEEEREDDDEEEEDSDDDDDDEEEPNFNWDNY</sequence>
<reference evidence="3" key="1">
    <citation type="submission" date="2007-07" db="EMBL/GenBank/DDBJ databases">
        <title>PCAP assembly of the Caenorhabditis remanei genome.</title>
        <authorList>
            <consortium name="The Caenorhabditis remanei Sequencing Consortium"/>
            <person name="Wilson R.K."/>
        </authorList>
    </citation>
    <scope>NUCLEOTIDE SEQUENCE [LARGE SCALE GENOMIC DNA]</scope>
    <source>
        <strain evidence="3">PB4641</strain>
    </source>
</reference>
<organism evidence="4">
    <name type="scientific">Caenorhabditis remanei</name>
    <name type="common">Caenorhabditis vulgaris</name>
    <dbReference type="NCBI Taxonomy" id="31234"/>
    <lineage>
        <taxon>Eukaryota</taxon>
        <taxon>Metazoa</taxon>
        <taxon>Ecdysozoa</taxon>
        <taxon>Nematoda</taxon>
        <taxon>Chromadorea</taxon>
        <taxon>Rhabditida</taxon>
        <taxon>Rhabditina</taxon>
        <taxon>Rhabditomorpha</taxon>
        <taxon>Rhabditoidea</taxon>
        <taxon>Rhabditidae</taxon>
        <taxon>Peloderinae</taxon>
        <taxon>Caenorhabditis</taxon>
    </lineage>
</organism>
<dbReference type="PANTHER" id="PTHR23015:SF4">
    <property type="entry name" value="DUF38 DOMAIN-CONTAINING PROTEIN-RELATED"/>
    <property type="match status" value="1"/>
</dbReference>
<evidence type="ECO:0000256" key="1">
    <source>
        <dbReference type="SAM" id="MobiDB-lite"/>
    </source>
</evidence>
<keyword evidence="4" id="KW-1185">Reference proteome</keyword>
<dbReference type="eggNOG" id="ENOG502R2IF">
    <property type="taxonomic scope" value="Eukaryota"/>
</dbReference>
<feature type="region of interest" description="Disordered" evidence="1">
    <location>
        <begin position="406"/>
        <end position="440"/>
    </location>
</feature>
<feature type="domain" description="DUF38" evidence="2">
    <location>
        <begin position="211"/>
        <end position="357"/>
    </location>
</feature>
<evidence type="ECO:0000313" key="4">
    <source>
        <dbReference type="Proteomes" id="UP000008281"/>
    </source>
</evidence>
<dbReference type="OrthoDB" id="5909092at2759"/>
<protein>
    <recommendedName>
        <fullName evidence="2">DUF38 domain-containing protein</fullName>
    </recommendedName>
</protein>
<dbReference type="PANTHER" id="PTHR23015">
    <property type="entry name" value="UNCHARACTERIZED C.ELEGANS PROTEIN"/>
    <property type="match status" value="1"/>
</dbReference>
<proteinExistence type="predicted"/>
<dbReference type="EMBL" id="DS268485">
    <property type="protein sequence ID" value="EFP10432.1"/>
    <property type="molecule type" value="Genomic_DNA"/>
</dbReference>
<dbReference type="Proteomes" id="UP000008281">
    <property type="component" value="Unassembled WGS sequence"/>
</dbReference>
<dbReference type="HOGENOM" id="CLU_527036_0_0_1"/>
<feature type="compositionally biased region" description="Basic and acidic residues" evidence="1">
    <location>
        <begin position="179"/>
        <end position="195"/>
    </location>
</feature>
<evidence type="ECO:0000313" key="3">
    <source>
        <dbReference type="EMBL" id="EFP10432.1"/>
    </source>
</evidence>
<dbReference type="AlphaFoldDB" id="E3MW63"/>
<feature type="region of interest" description="Disordered" evidence="1">
    <location>
        <begin position="168"/>
        <end position="201"/>
    </location>
</feature>
<dbReference type="InParanoid" id="E3MW63"/>
<dbReference type="InterPro" id="IPR002900">
    <property type="entry name" value="DUF38/FTH_CAE_spp"/>
</dbReference>
<dbReference type="InterPro" id="IPR040161">
    <property type="entry name" value="FB224"/>
</dbReference>
<accession>E3MW63</accession>
<name>E3MW63_CAERE</name>
<dbReference type="GO" id="GO:0045087">
    <property type="term" value="P:innate immune response"/>
    <property type="evidence" value="ECO:0007669"/>
    <property type="project" value="TreeGrafter"/>
</dbReference>
<dbReference type="Pfam" id="PF01827">
    <property type="entry name" value="FTH"/>
    <property type="match status" value="1"/>
</dbReference>
<evidence type="ECO:0000259" key="2">
    <source>
        <dbReference type="Pfam" id="PF01827"/>
    </source>
</evidence>
<gene>
    <name evidence="3" type="ORF">CRE_22932</name>
</gene>
<feature type="compositionally biased region" description="Acidic residues" evidence="1">
    <location>
        <begin position="406"/>
        <end position="433"/>
    </location>
</feature>